<feature type="non-terminal residue" evidence="3">
    <location>
        <position position="1"/>
    </location>
</feature>
<keyword evidence="4" id="KW-1185">Reference proteome</keyword>
<dbReference type="Proteomes" id="UP000727407">
    <property type="component" value="Unassembled WGS sequence"/>
</dbReference>
<feature type="domain" description="C-type lectin" evidence="2">
    <location>
        <begin position="4"/>
        <end position="79"/>
    </location>
</feature>
<reference evidence="3" key="1">
    <citation type="submission" date="2020-07" db="EMBL/GenBank/DDBJ databases">
        <title>Clarias magur genome sequencing, assembly and annotation.</title>
        <authorList>
            <person name="Kushwaha B."/>
            <person name="Kumar R."/>
            <person name="Das P."/>
            <person name="Joshi C.G."/>
            <person name="Kumar D."/>
            <person name="Nagpure N.S."/>
            <person name="Pandey M."/>
            <person name="Agarwal S."/>
            <person name="Srivastava S."/>
            <person name="Singh M."/>
            <person name="Sahoo L."/>
            <person name="Jayasankar P."/>
            <person name="Meher P.K."/>
            <person name="Koringa P.G."/>
            <person name="Iquebal M.A."/>
            <person name="Das S.P."/>
            <person name="Bit A."/>
            <person name="Patnaik S."/>
            <person name="Patel N."/>
            <person name="Shah T.M."/>
            <person name="Hinsu A."/>
            <person name="Jena J.K."/>
        </authorList>
    </citation>
    <scope>NUCLEOTIDE SEQUENCE</scope>
    <source>
        <strain evidence="3">CIFAMagur01</strain>
        <tissue evidence="3">Testis</tissue>
    </source>
</reference>
<evidence type="ECO:0000313" key="3">
    <source>
        <dbReference type="EMBL" id="KAF5897212.1"/>
    </source>
</evidence>
<comment type="caution">
    <text evidence="3">The sequence shown here is derived from an EMBL/GenBank/DDBJ whole genome shotgun (WGS) entry which is preliminary data.</text>
</comment>
<comment type="subcellular location">
    <subcellularLocation>
        <location evidence="1">Cell membrane</location>
        <topology evidence="1">Single-pass type II membrane protein</topology>
    </subcellularLocation>
</comment>
<dbReference type="Pfam" id="PF00059">
    <property type="entry name" value="Lectin_C"/>
    <property type="match status" value="1"/>
</dbReference>
<evidence type="ECO:0000313" key="4">
    <source>
        <dbReference type="Proteomes" id="UP000727407"/>
    </source>
</evidence>
<dbReference type="PANTHER" id="PTHR45710">
    <property type="entry name" value="C-TYPE LECTIN DOMAIN-CONTAINING PROTEIN 180"/>
    <property type="match status" value="1"/>
</dbReference>
<gene>
    <name evidence="3" type="ORF">DAT39_013080</name>
</gene>
<proteinExistence type="predicted"/>
<evidence type="ECO:0000259" key="2">
    <source>
        <dbReference type="PROSITE" id="PS50041"/>
    </source>
</evidence>
<feature type="non-terminal residue" evidence="3">
    <location>
        <position position="79"/>
    </location>
</feature>
<dbReference type="OrthoDB" id="8950604at2759"/>
<dbReference type="InterPro" id="IPR016186">
    <property type="entry name" value="C-type_lectin-like/link_sf"/>
</dbReference>
<dbReference type="InterPro" id="IPR050828">
    <property type="entry name" value="C-type_lectin/matrix_domain"/>
</dbReference>
<dbReference type="InterPro" id="IPR016187">
    <property type="entry name" value="CTDL_fold"/>
</dbReference>
<name>A0A8J4WYY1_CLAMG</name>
<dbReference type="EMBL" id="QNUK01000244">
    <property type="protein sequence ID" value="KAF5897212.1"/>
    <property type="molecule type" value="Genomic_DNA"/>
</dbReference>
<dbReference type="Gene3D" id="3.10.100.10">
    <property type="entry name" value="Mannose-Binding Protein A, subunit A"/>
    <property type="match status" value="1"/>
</dbReference>
<dbReference type="GO" id="GO:0005886">
    <property type="term" value="C:plasma membrane"/>
    <property type="evidence" value="ECO:0007669"/>
    <property type="project" value="UniProtKB-SubCell"/>
</dbReference>
<sequence length="79" mass="9384">WKWFASKPYYVSNEKKNWAESRQECRERGKDLLIINSKEEQEFVENLSRSKNYGIYIGLSDRDTEGVWKWVDGTSMTTA</sequence>
<dbReference type="PROSITE" id="PS50041">
    <property type="entry name" value="C_TYPE_LECTIN_2"/>
    <property type="match status" value="1"/>
</dbReference>
<organism evidence="3 4">
    <name type="scientific">Clarias magur</name>
    <name type="common">Asian catfish</name>
    <name type="synonym">Macropteronotus magur</name>
    <dbReference type="NCBI Taxonomy" id="1594786"/>
    <lineage>
        <taxon>Eukaryota</taxon>
        <taxon>Metazoa</taxon>
        <taxon>Chordata</taxon>
        <taxon>Craniata</taxon>
        <taxon>Vertebrata</taxon>
        <taxon>Euteleostomi</taxon>
        <taxon>Actinopterygii</taxon>
        <taxon>Neopterygii</taxon>
        <taxon>Teleostei</taxon>
        <taxon>Ostariophysi</taxon>
        <taxon>Siluriformes</taxon>
        <taxon>Clariidae</taxon>
        <taxon>Clarias</taxon>
    </lineage>
</organism>
<dbReference type="AlphaFoldDB" id="A0A8J4WYY1"/>
<dbReference type="InterPro" id="IPR001304">
    <property type="entry name" value="C-type_lectin-like"/>
</dbReference>
<protein>
    <submittedName>
        <fullName evidence="3">C-type lectin domain family 4 member M-like</fullName>
    </submittedName>
</protein>
<dbReference type="SUPFAM" id="SSF56436">
    <property type="entry name" value="C-type lectin-like"/>
    <property type="match status" value="1"/>
</dbReference>
<dbReference type="PANTHER" id="PTHR45710:SF8">
    <property type="entry name" value="RERATING FAMILY MEMBER 4"/>
    <property type="match status" value="1"/>
</dbReference>
<accession>A0A8J4WYY1</accession>
<evidence type="ECO:0000256" key="1">
    <source>
        <dbReference type="ARBA" id="ARBA00004401"/>
    </source>
</evidence>